<reference evidence="5 6" key="1">
    <citation type="submission" date="2024-09" db="EMBL/GenBank/DDBJ databases">
        <authorList>
            <person name="Sun Q."/>
            <person name="Mori K."/>
        </authorList>
    </citation>
    <scope>NUCLEOTIDE SEQUENCE [LARGE SCALE GENOMIC DNA]</scope>
    <source>
        <strain evidence="5 6">CCM 7609</strain>
    </source>
</reference>
<dbReference type="PANTHER" id="PTHR43537">
    <property type="entry name" value="TRANSCRIPTIONAL REGULATOR, GNTR FAMILY"/>
    <property type="match status" value="1"/>
</dbReference>
<feature type="domain" description="HTH gntR-type" evidence="4">
    <location>
        <begin position="7"/>
        <end position="74"/>
    </location>
</feature>
<dbReference type="Pfam" id="PF00392">
    <property type="entry name" value="GntR"/>
    <property type="match status" value="1"/>
</dbReference>
<dbReference type="PROSITE" id="PS50949">
    <property type="entry name" value="HTH_GNTR"/>
    <property type="match status" value="1"/>
</dbReference>
<evidence type="ECO:0000256" key="3">
    <source>
        <dbReference type="ARBA" id="ARBA00023163"/>
    </source>
</evidence>
<evidence type="ECO:0000256" key="2">
    <source>
        <dbReference type="ARBA" id="ARBA00023125"/>
    </source>
</evidence>
<dbReference type="SMART" id="SM00345">
    <property type="entry name" value="HTH_GNTR"/>
    <property type="match status" value="1"/>
</dbReference>
<evidence type="ECO:0000256" key="1">
    <source>
        <dbReference type="ARBA" id="ARBA00023015"/>
    </source>
</evidence>
<accession>A0ABV5FUB5</accession>
<dbReference type="EMBL" id="JBHMFI010000001">
    <property type="protein sequence ID" value="MFB9070274.1"/>
    <property type="molecule type" value="Genomic_DNA"/>
</dbReference>
<dbReference type="Pfam" id="PF07729">
    <property type="entry name" value="FCD"/>
    <property type="match status" value="1"/>
</dbReference>
<dbReference type="InterPro" id="IPR008920">
    <property type="entry name" value="TF_FadR/GntR_C"/>
</dbReference>
<protein>
    <submittedName>
        <fullName evidence="5">GntR family transcriptional regulator</fullName>
    </submittedName>
</protein>
<dbReference type="CDD" id="cd07377">
    <property type="entry name" value="WHTH_GntR"/>
    <property type="match status" value="1"/>
</dbReference>
<dbReference type="Gene3D" id="1.20.120.530">
    <property type="entry name" value="GntR ligand-binding domain-like"/>
    <property type="match status" value="1"/>
</dbReference>
<evidence type="ECO:0000313" key="6">
    <source>
        <dbReference type="Proteomes" id="UP001589575"/>
    </source>
</evidence>
<dbReference type="Proteomes" id="UP001589575">
    <property type="component" value="Unassembled WGS sequence"/>
</dbReference>
<dbReference type="SUPFAM" id="SSF48008">
    <property type="entry name" value="GntR ligand-binding domain-like"/>
    <property type="match status" value="1"/>
</dbReference>
<dbReference type="InterPro" id="IPR036390">
    <property type="entry name" value="WH_DNA-bd_sf"/>
</dbReference>
<dbReference type="SUPFAM" id="SSF46785">
    <property type="entry name" value="Winged helix' DNA-binding domain"/>
    <property type="match status" value="1"/>
</dbReference>
<keyword evidence="2" id="KW-0238">DNA-binding</keyword>
<sequence length="231" mass="25865">MTSTKIRMNGGKTHEVIRAEIISGQWVPGERIQPAVLAERYGVSTTRIREALTRLAGEGFATMEPNKGFFAPVLSLEELRDQTELRCRAEELGIELALARGDLAWESQLTAIHHQLSRTPRRGPHDPLHVADDWEGVHQEFHRTLLEPCKVPALLELSRRLSDSTQLYRRWAAPTTAASERNVEAEHQAILDAALARDAKLAADLLRSHYERTMDVVLRSGLAETATLPQV</sequence>
<keyword evidence="6" id="KW-1185">Reference proteome</keyword>
<dbReference type="InterPro" id="IPR011711">
    <property type="entry name" value="GntR_C"/>
</dbReference>
<evidence type="ECO:0000313" key="5">
    <source>
        <dbReference type="EMBL" id="MFB9070274.1"/>
    </source>
</evidence>
<dbReference type="PANTHER" id="PTHR43537:SF20">
    <property type="entry name" value="HTH-TYPE TRANSCRIPTIONAL REPRESSOR GLAR"/>
    <property type="match status" value="1"/>
</dbReference>
<keyword evidence="1" id="KW-0805">Transcription regulation</keyword>
<dbReference type="InterPro" id="IPR036388">
    <property type="entry name" value="WH-like_DNA-bd_sf"/>
</dbReference>
<comment type="caution">
    <text evidence="5">The sequence shown here is derived from an EMBL/GenBank/DDBJ whole genome shotgun (WGS) entry which is preliminary data.</text>
</comment>
<dbReference type="InterPro" id="IPR000524">
    <property type="entry name" value="Tscrpt_reg_HTH_GntR"/>
</dbReference>
<proteinExistence type="predicted"/>
<dbReference type="SMART" id="SM00895">
    <property type="entry name" value="FCD"/>
    <property type="match status" value="1"/>
</dbReference>
<gene>
    <name evidence="5" type="ORF">ACFFX0_03360</name>
</gene>
<name>A0ABV5FUB5_9MICC</name>
<keyword evidence="3" id="KW-0804">Transcription</keyword>
<dbReference type="Gene3D" id="1.10.10.10">
    <property type="entry name" value="Winged helix-like DNA-binding domain superfamily/Winged helix DNA-binding domain"/>
    <property type="match status" value="1"/>
</dbReference>
<dbReference type="RefSeq" id="WP_378039763.1">
    <property type="nucleotide sequence ID" value="NZ_JBHLWH010000001.1"/>
</dbReference>
<evidence type="ECO:0000259" key="4">
    <source>
        <dbReference type="PROSITE" id="PS50949"/>
    </source>
</evidence>
<organism evidence="5 6">
    <name type="scientific">Citricoccus parietis</name>
    <dbReference type="NCBI Taxonomy" id="592307"/>
    <lineage>
        <taxon>Bacteria</taxon>
        <taxon>Bacillati</taxon>
        <taxon>Actinomycetota</taxon>
        <taxon>Actinomycetes</taxon>
        <taxon>Micrococcales</taxon>
        <taxon>Micrococcaceae</taxon>
        <taxon>Citricoccus</taxon>
    </lineage>
</organism>